<dbReference type="RefSeq" id="WP_204009596.1">
    <property type="nucleotide sequence ID" value="NZ_BOOG01000002.1"/>
</dbReference>
<name>A0A8J3VWJ1_9ACTN</name>
<feature type="chain" id="PRO_5039191801" evidence="1">
    <location>
        <begin position="41"/>
        <end position="116"/>
    </location>
</feature>
<feature type="signal peptide" evidence="1">
    <location>
        <begin position="1"/>
        <end position="40"/>
    </location>
</feature>
<sequence>MVRHSAGVPLAGVRFGMRWLTLATLAVAAAGALASSPVAANAMVLHPTAPGAVSGNGAGGAGAGTGVGTGSATNTSGGSPAQQAAITVNGLASFQAAVCNQRMQTCNVNQRLWVQW</sequence>
<accession>A0A8J3VWJ1</accession>
<evidence type="ECO:0000313" key="2">
    <source>
        <dbReference type="EMBL" id="GIH67849.1"/>
    </source>
</evidence>
<evidence type="ECO:0000256" key="1">
    <source>
        <dbReference type="SAM" id="SignalP"/>
    </source>
</evidence>
<keyword evidence="3" id="KW-1185">Reference proteome</keyword>
<organism evidence="2 3">
    <name type="scientific">Sphaerimonospora thailandensis</name>
    <dbReference type="NCBI Taxonomy" id="795644"/>
    <lineage>
        <taxon>Bacteria</taxon>
        <taxon>Bacillati</taxon>
        <taxon>Actinomycetota</taxon>
        <taxon>Actinomycetes</taxon>
        <taxon>Streptosporangiales</taxon>
        <taxon>Streptosporangiaceae</taxon>
        <taxon>Sphaerimonospora</taxon>
    </lineage>
</organism>
<evidence type="ECO:0000313" key="3">
    <source>
        <dbReference type="Proteomes" id="UP000610966"/>
    </source>
</evidence>
<keyword evidence="1" id="KW-0732">Signal</keyword>
<dbReference type="Proteomes" id="UP000610966">
    <property type="component" value="Unassembled WGS sequence"/>
</dbReference>
<reference evidence="2" key="1">
    <citation type="submission" date="2021-01" db="EMBL/GenBank/DDBJ databases">
        <title>Whole genome shotgun sequence of Sphaerimonospora thailandensis NBRC 107569.</title>
        <authorList>
            <person name="Komaki H."/>
            <person name="Tamura T."/>
        </authorList>
    </citation>
    <scope>NUCLEOTIDE SEQUENCE</scope>
    <source>
        <strain evidence="2">NBRC 107569</strain>
    </source>
</reference>
<dbReference type="EMBL" id="BOOG01000002">
    <property type="protein sequence ID" value="GIH67849.1"/>
    <property type="molecule type" value="Genomic_DNA"/>
</dbReference>
<protein>
    <submittedName>
        <fullName evidence="2">Uncharacterized protein</fullName>
    </submittedName>
</protein>
<proteinExistence type="predicted"/>
<gene>
    <name evidence="2" type="ORF">Mth01_01020</name>
</gene>
<dbReference type="AlphaFoldDB" id="A0A8J3VWJ1"/>
<comment type="caution">
    <text evidence="2">The sequence shown here is derived from an EMBL/GenBank/DDBJ whole genome shotgun (WGS) entry which is preliminary data.</text>
</comment>